<keyword evidence="3" id="KW-1185">Reference proteome</keyword>
<dbReference type="Proteomes" id="UP000324629">
    <property type="component" value="Unassembled WGS sequence"/>
</dbReference>
<comment type="caution">
    <text evidence="2">The sequence shown here is derived from an EMBL/GenBank/DDBJ whole genome shotgun (WGS) entry which is preliminary data.</text>
</comment>
<feature type="compositionally biased region" description="Acidic residues" evidence="1">
    <location>
        <begin position="345"/>
        <end position="357"/>
    </location>
</feature>
<reference evidence="2 3" key="1">
    <citation type="journal article" date="2019" name="Gigascience">
        <title>Whole-genome sequence of the oriental lung fluke Paragonimus westermani.</title>
        <authorList>
            <person name="Oey H."/>
            <person name="Zakrzewski M."/>
            <person name="Narain K."/>
            <person name="Devi K.R."/>
            <person name="Agatsuma T."/>
            <person name="Nawaratna S."/>
            <person name="Gobert G.N."/>
            <person name="Jones M.K."/>
            <person name="Ragan M.A."/>
            <person name="McManus D.P."/>
            <person name="Krause L."/>
        </authorList>
    </citation>
    <scope>NUCLEOTIDE SEQUENCE [LARGE SCALE GENOMIC DNA]</scope>
    <source>
        <strain evidence="2 3">IND2009</strain>
    </source>
</reference>
<feature type="compositionally biased region" description="Basic residues" evidence="1">
    <location>
        <begin position="374"/>
        <end position="385"/>
    </location>
</feature>
<sequence length="851" mass="97647">MPSRQNCDQFVRTETGSALQVIDGISTKQVVDQPVHKACFQVTRAQVPESQTTTSKPIPKRCSSTPQELNELQVQTCPQHSDSTHISNKVNGVIHKMHSDFNFVLEISNEKSVSMSRPNPPLISSHYIHLQAPKKKLSTFRKLFRRGDRSQSQGSFQGTIDNNEFAQLEENQRRTELQFAHTLMGAPEELNIDLCRIDSEPDLVQTVCEPRYFTKEVIRLDKKLYQIDVANARIATLNSLSGTAAVAKDLQTLKFLHNRLISIRKQRSALFKEADKYLTKFKHDPNLLLVESSRTRLENILQMNSVDSAGSNDTPVIFVIQDDEDDAAEDVRWEMNSLSFSTENTSDESDSEGPTTEELEHLVREIRRSEGTRFKRKHKAQKLSRKNSNACTPEVHKPPPPNPLGHSKRAMFRSHTTVPSGLCQQQHMQSSAVSLTSLLDGPRDERSQFSRSQNPSKLPFNLLSLTGQLSWLVSEYIPRDCSTYKWAMDLINRISRMSVTRSTWLNVHQQLRETTELLYSHRDRNQQATNSITVKGEVAWSTIQCIHQTIVAGDNNTTITLASGGARRLLATDTHSELNRTLHHLSTLLERKFHLAYVCDLLLWRAHIILFSWQTSAPNDTAKHQLIDFRIRHMQLRLDQANVQNWSPELIDWMMCWIVEAIELQRSDRSLEDLFCLDELQAFRISVGRFRELVEHLCASEFLSEEYLSVDKKASDASETCSQNSDCSRPHHLHYHPYHYHHGRGGQQQDLRPLDADRCSHTYSALIRQIHDHAMSKRPLTYFAKRALYDVAMELDCQIDWEERLATLLDELSEAYIEWEQLLTAKLSPEYAHALFRTNSLLTYTENKKTG</sequence>
<dbReference type="AlphaFoldDB" id="A0A5J4P2G6"/>
<evidence type="ECO:0000313" key="2">
    <source>
        <dbReference type="EMBL" id="KAA3681899.1"/>
    </source>
</evidence>
<evidence type="ECO:0000256" key="1">
    <source>
        <dbReference type="SAM" id="MobiDB-lite"/>
    </source>
</evidence>
<organism evidence="2 3">
    <name type="scientific">Paragonimus westermani</name>
    <dbReference type="NCBI Taxonomy" id="34504"/>
    <lineage>
        <taxon>Eukaryota</taxon>
        <taxon>Metazoa</taxon>
        <taxon>Spiralia</taxon>
        <taxon>Lophotrochozoa</taxon>
        <taxon>Platyhelminthes</taxon>
        <taxon>Trematoda</taxon>
        <taxon>Digenea</taxon>
        <taxon>Plagiorchiida</taxon>
        <taxon>Troglotremata</taxon>
        <taxon>Troglotrematidae</taxon>
        <taxon>Paragonimus</taxon>
    </lineage>
</organism>
<dbReference type="EMBL" id="QNGE01000105">
    <property type="protein sequence ID" value="KAA3681899.1"/>
    <property type="molecule type" value="Genomic_DNA"/>
</dbReference>
<proteinExistence type="predicted"/>
<feature type="compositionally biased region" description="Basic and acidic residues" evidence="1">
    <location>
        <begin position="358"/>
        <end position="373"/>
    </location>
</feature>
<evidence type="ECO:0000313" key="3">
    <source>
        <dbReference type="Proteomes" id="UP000324629"/>
    </source>
</evidence>
<name>A0A5J4P2G6_9TREM</name>
<gene>
    <name evidence="2" type="ORF">DEA37_0000603</name>
</gene>
<protein>
    <submittedName>
        <fullName evidence="2">Uncharacterized protein</fullName>
    </submittedName>
</protein>
<feature type="region of interest" description="Disordered" evidence="1">
    <location>
        <begin position="337"/>
        <end position="408"/>
    </location>
</feature>
<accession>A0A5J4P2G6</accession>